<dbReference type="GO" id="GO:0000271">
    <property type="term" value="P:polysaccharide biosynthetic process"/>
    <property type="evidence" value="ECO:0007669"/>
    <property type="project" value="TreeGrafter"/>
</dbReference>
<gene>
    <name evidence="2" type="ORF">A3A49_02555</name>
</gene>
<organism evidence="2 3">
    <name type="scientific">Candidatus Curtissbacteria bacterium RIFCSPLOWO2_01_FULL_38_11b</name>
    <dbReference type="NCBI Taxonomy" id="1797725"/>
    <lineage>
        <taxon>Bacteria</taxon>
        <taxon>Candidatus Curtissiibacteriota</taxon>
    </lineage>
</organism>
<dbReference type="InterPro" id="IPR014710">
    <property type="entry name" value="RmlC-like_jellyroll"/>
</dbReference>
<dbReference type="InterPro" id="IPR011051">
    <property type="entry name" value="RmlC_Cupin_sf"/>
</dbReference>
<accession>A0A1F5GYT1</accession>
<proteinExistence type="predicted"/>
<sequence length="171" mass="19871">MHLDNQNDLIESVILRKLVINKDPTGSLVETLRTDWQDVYNLENLNFAMQYMSITPSGIIRDEDKWHVHKFQKDRFICASGKIITAIYDPRKNSKTKGLLNLFVMSPQNENEMYMIVIPEETYHGFMVVSNEPGYLLNFPTKLYDPGDEGRIANQGELNWQEVRADFKIAK</sequence>
<dbReference type="GO" id="GO:0005829">
    <property type="term" value="C:cytosol"/>
    <property type="evidence" value="ECO:0007669"/>
    <property type="project" value="TreeGrafter"/>
</dbReference>
<protein>
    <recommendedName>
        <fullName evidence="4">dTDP-4-dehydrorhamnose 3,5-epimerase</fullName>
    </recommendedName>
</protein>
<dbReference type="Gene3D" id="2.60.120.10">
    <property type="entry name" value="Jelly Rolls"/>
    <property type="match status" value="1"/>
</dbReference>
<dbReference type="AlphaFoldDB" id="A0A1F5GYT1"/>
<dbReference type="STRING" id="1797725.A3A49_02555"/>
<dbReference type="Proteomes" id="UP000176740">
    <property type="component" value="Unassembled WGS sequence"/>
</dbReference>
<dbReference type="EMBL" id="MFBO01000041">
    <property type="protein sequence ID" value="OGD96979.1"/>
    <property type="molecule type" value="Genomic_DNA"/>
</dbReference>
<reference evidence="2 3" key="1">
    <citation type="journal article" date="2016" name="Nat. Commun.">
        <title>Thousands of microbial genomes shed light on interconnected biogeochemical processes in an aquifer system.</title>
        <authorList>
            <person name="Anantharaman K."/>
            <person name="Brown C.T."/>
            <person name="Hug L.A."/>
            <person name="Sharon I."/>
            <person name="Castelle C.J."/>
            <person name="Probst A.J."/>
            <person name="Thomas B.C."/>
            <person name="Singh A."/>
            <person name="Wilkins M.J."/>
            <person name="Karaoz U."/>
            <person name="Brodie E.L."/>
            <person name="Williams K.H."/>
            <person name="Hubbard S.S."/>
            <person name="Banfield J.F."/>
        </authorList>
    </citation>
    <scope>NUCLEOTIDE SEQUENCE [LARGE SCALE GENOMIC DNA]</scope>
</reference>
<evidence type="ECO:0000313" key="2">
    <source>
        <dbReference type="EMBL" id="OGD96979.1"/>
    </source>
</evidence>
<dbReference type="InterPro" id="IPR000888">
    <property type="entry name" value="RmlC-like"/>
</dbReference>
<comment type="caution">
    <text evidence="2">The sequence shown here is derived from an EMBL/GenBank/DDBJ whole genome shotgun (WGS) entry which is preliminary data.</text>
</comment>
<dbReference type="PANTHER" id="PTHR21047:SF2">
    <property type="entry name" value="THYMIDINE DIPHOSPHO-4-KETO-RHAMNOSE 3,5-EPIMERASE"/>
    <property type="match status" value="1"/>
</dbReference>
<dbReference type="GO" id="GO:0008830">
    <property type="term" value="F:dTDP-4-dehydrorhamnose 3,5-epimerase activity"/>
    <property type="evidence" value="ECO:0007669"/>
    <property type="project" value="InterPro"/>
</dbReference>
<evidence type="ECO:0000256" key="1">
    <source>
        <dbReference type="PIRSR" id="PIRSR600888-3"/>
    </source>
</evidence>
<feature type="site" description="Participates in a stacking interaction with the thymidine ring of dTDP-4-oxo-6-deoxyglucose" evidence="1">
    <location>
        <position position="144"/>
    </location>
</feature>
<name>A0A1F5GYT1_9BACT</name>
<evidence type="ECO:0000313" key="3">
    <source>
        <dbReference type="Proteomes" id="UP000176740"/>
    </source>
</evidence>
<evidence type="ECO:0008006" key="4">
    <source>
        <dbReference type="Google" id="ProtNLM"/>
    </source>
</evidence>
<dbReference type="Pfam" id="PF00908">
    <property type="entry name" value="dTDP_sugar_isom"/>
    <property type="match status" value="1"/>
</dbReference>
<dbReference type="SUPFAM" id="SSF51182">
    <property type="entry name" value="RmlC-like cupins"/>
    <property type="match status" value="1"/>
</dbReference>
<dbReference type="PANTHER" id="PTHR21047">
    <property type="entry name" value="DTDP-6-DEOXY-D-GLUCOSE-3,5 EPIMERASE"/>
    <property type="match status" value="1"/>
</dbReference>